<dbReference type="Gene3D" id="3.40.50.150">
    <property type="entry name" value="Vaccinia Virus protein VP39"/>
    <property type="match status" value="1"/>
</dbReference>
<dbReference type="CDD" id="cd02440">
    <property type="entry name" value="AdoMet_MTases"/>
    <property type="match status" value="1"/>
</dbReference>
<evidence type="ECO:0000313" key="3">
    <source>
        <dbReference type="Proteomes" id="UP000663829"/>
    </source>
</evidence>
<gene>
    <name evidence="1" type="ORF">GPM918_LOCUS26014</name>
    <name evidence="2" type="ORF">SRO942_LOCUS26093</name>
</gene>
<dbReference type="OrthoDB" id="506498at2759"/>
<dbReference type="SUPFAM" id="SSF53335">
    <property type="entry name" value="S-adenosyl-L-methionine-dependent methyltransferases"/>
    <property type="match status" value="1"/>
</dbReference>
<evidence type="ECO:0000313" key="2">
    <source>
        <dbReference type="EMBL" id="CAF4016150.1"/>
    </source>
</evidence>
<reference evidence="1" key="1">
    <citation type="submission" date="2021-02" db="EMBL/GenBank/DDBJ databases">
        <authorList>
            <person name="Nowell W R."/>
        </authorList>
    </citation>
    <scope>NUCLEOTIDE SEQUENCE</scope>
</reference>
<dbReference type="EMBL" id="CAJOBC010013487">
    <property type="protein sequence ID" value="CAF4016150.1"/>
    <property type="molecule type" value="Genomic_DNA"/>
</dbReference>
<name>A0A814ZUD9_9BILA</name>
<protein>
    <submittedName>
        <fullName evidence="1">Uncharacterized protein</fullName>
    </submittedName>
</protein>
<dbReference type="EMBL" id="CAJNOQ010010314">
    <property type="protein sequence ID" value="CAF1248516.1"/>
    <property type="molecule type" value="Genomic_DNA"/>
</dbReference>
<comment type="caution">
    <text evidence="1">The sequence shown here is derived from an EMBL/GenBank/DDBJ whole genome shotgun (WGS) entry which is preliminary data.</text>
</comment>
<dbReference type="Proteomes" id="UP000681722">
    <property type="component" value="Unassembled WGS sequence"/>
</dbReference>
<keyword evidence="3" id="KW-1185">Reference proteome</keyword>
<dbReference type="AlphaFoldDB" id="A0A814ZUD9"/>
<dbReference type="Proteomes" id="UP000663829">
    <property type="component" value="Unassembled WGS sequence"/>
</dbReference>
<proteinExistence type="predicted"/>
<dbReference type="Pfam" id="PF13489">
    <property type="entry name" value="Methyltransf_23"/>
    <property type="match status" value="1"/>
</dbReference>
<sequence>MKEAGQMMMPSASVLSELISVNPIINASFNDSSIPTAVDVDRFETESRELFTERNLLCNELPLVEGQTIVDLGAGSGLFMELVSERLGPNGILICADTSAKLCEYMIERLNGLSNIDKRAHIHIIQSLPHTLTHPVIQTHKIDMVYCIDTYHHFEYPIEILKSIRTTLKPNGLFVIIDFERIPGVTSDRLMEHVRCGKETVMSEVESVGFVLVEEKHIFKENYFLIFRSS</sequence>
<organism evidence="1 3">
    <name type="scientific">Didymodactylos carnosus</name>
    <dbReference type="NCBI Taxonomy" id="1234261"/>
    <lineage>
        <taxon>Eukaryota</taxon>
        <taxon>Metazoa</taxon>
        <taxon>Spiralia</taxon>
        <taxon>Gnathifera</taxon>
        <taxon>Rotifera</taxon>
        <taxon>Eurotatoria</taxon>
        <taxon>Bdelloidea</taxon>
        <taxon>Philodinida</taxon>
        <taxon>Philodinidae</taxon>
        <taxon>Didymodactylos</taxon>
    </lineage>
</organism>
<evidence type="ECO:0000313" key="1">
    <source>
        <dbReference type="EMBL" id="CAF1248516.1"/>
    </source>
</evidence>
<accession>A0A814ZUD9</accession>
<dbReference type="InterPro" id="IPR029063">
    <property type="entry name" value="SAM-dependent_MTases_sf"/>
</dbReference>